<feature type="domain" description="Aminotransferase class V" evidence="2">
    <location>
        <begin position="67"/>
        <end position="386"/>
    </location>
</feature>
<dbReference type="SUPFAM" id="SSF53383">
    <property type="entry name" value="PLP-dependent transferases"/>
    <property type="match status" value="1"/>
</dbReference>
<protein>
    <submittedName>
        <fullName evidence="3">Aminotransferase class V-fold PLP-dependent enzyme</fullName>
    </submittedName>
</protein>
<keyword evidence="1" id="KW-0663">Pyridoxal phosphate</keyword>
<dbReference type="GO" id="GO:0008483">
    <property type="term" value="F:transaminase activity"/>
    <property type="evidence" value="ECO:0007669"/>
    <property type="project" value="UniProtKB-KW"/>
</dbReference>
<sequence>MQRRNFLQNLMLGTGGLSALPFTSQATNQNLQRILGYAPQKDVTTDEDYWAQIQLAFSASPNLINMSNAGVSPQPIMVQDALTHYNKLCNEAPTYYMWRILDENREAVRSKLADLAGCLPDEIAMNRNATEALDTIILGLELQKGDEVVMSLQDYPNMLHGWRQREKREGIVMKYVNHNPLPCEDNDLLVRRYVELVTENTRIVHLTHMINWTGQLLPVKAISEAVKKKNPKIKVVVDAAHTFAQITYKIPDLGCDYLGASLHKWLCAPFGTGLLWVKKEHIASLWTHTPSDNPLKDDIRKFEGLGTRSFPIEMAIGHAVNFHNAIGTERIQKRLQYLKNYLLTRCVDLPNFYTQTSLKPEFSGAIALIGFKGMTSGELHNSLMKKSRIYTSPVTWENVVGVRVTPHIYTPIKDMDKVILTLQDIAKDQNKAPSK</sequence>
<proteinExistence type="predicted"/>
<accession>A0ABT6Y6P2</accession>
<comment type="caution">
    <text evidence="3">The sequence shown here is derived from an EMBL/GenBank/DDBJ whole genome shotgun (WGS) entry which is preliminary data.</text>
</comment>
<keyword evidence="3" id="KW-0808">Transferase</keyword>
<keyword evidence="4" id="KW-1185">Reference proteome</keyword>
<dbReference type="EMBL" id="JASHIF010000007">
    <property type="protein sequence ID" value="MDI9859197.1"/>
    <property type="molecule type" value="Genomic_DNA"/>
</dbReference>
<reference evidence="3 4" key="1">
    <citation type="submission" date="2023-05" db="EMBL/GenBank/DDBJ databases">
        <title>Novel species of genus Flectobacillus isolated from stream in China.</title>
        <authorList>
            <person name="Lu H."/>
        </authorList>
    </citation>
    <scope>NUCLEOTIDE SEQUENCE [LARGE SCALE GENOMIC DNA]</scope>
    <source>
        <strain evidence="3 4">KCTC 42575</strain>
    </source>
</reference>
<evidence type="ECO:0000313" key="4">
    <source>
        <dbReference type="Proteomes" id="UP001236507"/>
    </source>
</evidence>
<dbReference type="Gene3D" id="3.40.640.10">
    <property type="entry name" value="Type I PLP-dependent aspartate aminotransferase-like (Major domain)"/>
    <property type="match status" value="1"/>
</dbReference>
<dbReference type="Gene3D" id="3.90.1150.10">
    <property type="entry name" value="Aspartate Aminotransferase, domain 1"/>
    <property type="match status" value="1"/>
</dbReference>
<organism evidence="3 4">
    <name type="scientific">Flectobacillus roseus</name>
    <dbReference type="NCBI Taxonomy" id="502259"/>
    <lineage>
        <taxon>Bacteria</taxon>
        <taxon>Pseudomonadati</taxon>
        <taxon>Bacteroidota</taxon>
        <taxon>Cytophagia</taxon>
        <taxon>Cytophagales</taxon>
        <taxon>Flectobacillaceae</taxon>
        <taxon>Flectobacillus</taxon>
    </lineage>
</organism>
<dbReference type="PANTHER" id="PTHR43092:SF6">
    <property type="entry name" value="BLR1280 PROTEIN"/>
    <property type="match status" value="1"/>
</dbReference>
<dbReference type="Pfam" id="PF00266">
    <property type="entry name" value="Aminotran_5"/>
    <property type="match status" value="1"/>
</dbReference>
<dbReference type="InterPro" id="IPR015422">
    <property type="entry name" value="PyrdxlP-dep_Trfase_small"/>
</dbReference>
<name>A0ABT6Y6P2_9BACT</name>
<dbReference type="InterPro" id="IPR015424">
    <property type="entry name" value="PyrdxlP-dep_Trfase"/>
</dbReference>
<evidence type="ECO:0000256" key="1">
    <source>
        <dbReference type="ARBA" id="ARBA00022898"/>
    </source>
</evidence>
<dbReference type="InterPro" id="IPR015421">
    <property type="entry name" value="PyrdxlP-dep_Trfase_major"/>
</dbReference>
<gene>
    <name evidence="3" type="ORF">QM524_08260</name>
</gene>
<dbReference type="RefSeq" id="WP_283344193.1">
    <property type="nucleotide sequence ID" value="NZ_JASHIF010000007.1"/>
</dbReference>
<evidence type="ECO:0000313" key="3">
    <source>
        <dbReference type="EMBL" id="MDI9859197.1"/>
    </source>
</evidence>
<dbReference type="InterPro" id="IPR000192">
    <property type="entry name" value="Aminotrans_V_dom"/>
</dbReference>
<dbReference type="PANTHER" id="PTHR43092">
    <property type="entry name" value="L-CYSTEINE DESULFHYDRASE"/>
    <property type="match status" value="1"/>
</dbReference>
<keyword evidence="3" id="KW-0032">Aminotransferase</keyword>
<dbReference type="Proteomes" id="UP001236507">
    <property type="component" value="Unassembled WGS sequence"/>
</dbReference>
<evidence type="ECO:0000259" key="2">
    <source>
        <dbReference type="Pfam" id="PF00266"/>
    </source>
</evidence>